<sequence>MKRVLIILSVITLGLTNIQCSNDNDDVIARQDDTHTLWVNDMPFVIAANQPGASFNTTQFMTAPTNNTAKVRTFIMVNQMESVSDMKTITLAVSYPATQATINGTYPIMQTLSFDENSALISYMDSDGGFGGEEFNATGSVTITDNGNNNYKLVFNNVITQGVTSSGTKTITGYCQPTFAVINAPGKK</sequence>
<proteinExistence type="predicted"/>
<keyword evidence="2" id="KW-1185">Reference proteome</keyword>
<dbReference type="Proteomes" id="UP001059844">
    <property type="component" value="Chromosome"/>
</dbReference>
<organism evidence="1 2">
    <name type="scientific">Flavobacterium cerinum</name>
    <dbReference type="NCBI Taxonomy" id="2502784"/>
    <lineage>
        <taxon>Bacteria</taxon>
        <taxon>Pseudomonadati</taxon>
        <taxon>Bacteroidota</taxon>
        <taxon>Flavobacteriia</taxon>
        <taxon>Flavobacteriales</taxon>
        <taxon>Flavobacteriaceae</taxon>
        <taxon>Flavobacterium</taxon>
    </lineage>
</organism>
<evidence type="ECO:0008006" key="3">
    <source>
        <dbReference type="Google" id="ProtNLM"/>
    </source>
</evidence>
<gene>
    <name evidence="1" type="ORF">NOX80_09810</name>
</gene>
<dbReference type="RefSeq" id="WP_256549598.1">
    <property type="nucleotide sequence ID" value="NZ_CP101751.1"/>
</dbReference>
<name>A0ABY5IMF4_9FLAO</name>
<evidence type="ECO:0000313" key="1">
    <source>
        <dbReference type="EMBL" id="UUC43929.1"/>
    </source>
</evidence>
<dbReference type="EMBL" id="CP101751">
    <property type="protein sequence ID" value="UUC43929.1"/>
    <property type="molecule type" value="Genomic_DNA"/>
</dbReference>
<evidence type="ECO:0000313" key="2">
    <source>
        <dbReference type="Proteomes" id="UP001059844"/>
    </source>
</evidence>
<accession>A0ABY5IMF4</accession>
<protein>
    <recommendedName>
        <fullName evidence="3">DUF4843 domain-containing protein</fullName>
    </recommendedName>
</protein>
<reference evidence="1" key="1">
    <citation type="submission" date="2022-07" db="EMBL/GenBank/DDBJ databases">
        <title>Isolation, identification, and degradation of a PFOSA degrading strain from sewage treatment plant.</title>
        <authorList>
            <person name="Zhang L."/>
            <person name="Huo Y."/>
        </authorList>
    </citation>
    <scope>NUCLEOTIDE SEQUENCE</scope>
    <source>
        <strain evidence="1">C1</strain>
    </source>
</reference>